<dbReference type="Proteomes" id="UP000619479">
    <property type="component" value="Unassembled WGS sequence"/>
</dbReference>
<feature type="chain" id="PRO_5037931517" evidence="2">
    <location>
        <begin position="31"/>
        <end position="495"/>
    </location>
</feature>
<keyword evidence="1" id="KW-1133">Transmembrane helix</keyword>
<protein>
    <submittedName>
        <fullName evidence="3">Uncharacterized protein</fullName>
    </submittedName>
</protein>
<gene>
    <name evidence="3" type="ORF">Acy02nite_35670</name>
</gene>
<proteinExistence type="predicted"/>
<dbReference type="EMBL" id="BOMH01000027">
    <property type="protein sequence ID" value="GID65686.1"/>
    <property type="molecule type" value="Genomic_DNA"/>
</dbReference>
<keyword evidence="1" id="KW-0812">Transmembrane</keyword>
<reference evidence="3" key="1">
    <citation type="submission" date="2021-01" db="EMBL/GenBank/DDBJ databases">
        <title>Whole genome shotgun sequence of Actinoplanes cyaneus NBRC 14990.</title>
        <authorList>
            <person name="Komaki H."/>
            <person name="Tamura T."/>
        </authorList>
    </citation>
    <scope>NUCLEOTIDE SEQUENCE</scope>
    <source>
        <strain evidence="3">NBRC 14990</strain>
    </source>
</reference>
<keyword evidence="4" id="KW-1185">Reference proteome</keyword>
<dbReference type="RefSeq" id="WP_203741922.1">
    <property type="nucleotide sequence ID" value="NZ_BAAAUC010000003.1"/>
</dbReference>
<feature type="transmembrane region" description="Helical" evidence="1">
    <location>
        <begin position="464"/>
        <end position="482"/>
    </location>
</feature>
<evidence type="ECO:0000313" key="4">
    <source>
        <dbReference type="Proteomes" id="UP000619479"/>
    </source>
</evidence>
<keyword evidence="1" id="KW-0472">Membrane</keyword>
<name>A0A919IID9_9ACTN</name>
<accession>A0A919IID9</accession>
<dbReference type="AlphaFoldDB" id="A0A919IID9"/>
<keyword evidence="2" id="KW-0732">Signal</keyword>
<comment type="caution">
    <text evidence="3">The sequence shown here is derived from an EMBL/GenBank/DDBJ whole genome shotgun (WGS) entry which is preliminary data.</text>
</comment>
<organism evidence="3 4">
    <name type="scientific">Actinoplanes cyaneus</name>
    <dbReference type="NCBI Taxonomy" id="52696"/>
    <lineage>
        <taxon>Bacteria</taxon>
        <taxon>Bacillati</taxon>
        <taxon>Actinomycetota</taxon>
        <taxon>Actinomycetes</taxon>
        <taxon>Micromonosporales</taxon>
        <taxon>Micromonosporaceae</taxon>
        <taxon>Actinoplanes</taxon>
    </lineage>
</organism>
<evidence type="ECO:0000256" key="1">
    <source>
        <dbReference type="SAM" id="Phobius"/>
    </source>
</evidence>
<sequence length="495" mass="50762">MSLRALLRRLVLPPLAAGLAVAGLALPARADSLTDFPLLALDFTDTITVVDGQSKTVRFAVDNLAGGGAAEDTVIRFGSLPVGLGFVPPAGCSATECKLGTLAPGKKHSYTFTVKPDSTVPLTSSFTVSLVLGGEELDGIDVQVVRTTRSSADLEISAVKDLELSRGESASLPPVTIRNTGSGTSATLGLILGSLDGVAPDMDRYRNCEHDDVEGVVVCVLDQTLAPGQKAAVDPSTPLAFRLGKNTPGPASYSAAVFAVGLTDKYVAAFTKRNAGRTGDTLALKTTSSAAGLTDGDVGDDLNPDDNAATFQVTAPTAPADGKAVGAVFRGAPGDRVTVEVGTENLGPFATVPLSLTSLRYVHVQLPTGVTLNAADDMCLPGTSPKDVALDGAPAGRDWVCLVLVQVPKGRKSLFTLTATIEDGAHEAGFVQAENGVQDTVAGNDRAPLTVEVQDSLPLTGPSAGLLAGAGAVLLVAGLFVVRMARRRRIVTVVD</sequence>
<feature type="signal peptide" evidence="2">
    <location>
        <begin position="1"/>
        <end position="30"/>
    </location>
</feature>
<evidence type="ECO:0000313" key="3">
    <source>
        <dbReference type="EMBL" id="GID65686.1"/>
    </source>
</evidence>
<evidence type="ECO:0000256" key="2">
    <source>
        <dbReference type="SAM" id="SignalP"/>
    </source>
</evidence>